<dbReference type="AlphaFoldDB" id="X1CNX4"/>
<evidence type="ECO:0000313" key="1">
    <source>
        <dbReference type="EMBL" id="GAH10131.1"/>
    </source>
</evidence>
<name>X1CNX4_9ZZZZ</name>
<reference evidence="1" key="1">
    <citation type="journal article" date="2014" name="Front. Microbiol.">
        <title>High frequency of phylogenetically diverse reductive dehalogenase-homologous genes in deep subseafloor sedimentary metagenomes.</title>
        <authorList>
            <person name="Kawai M."/>
            <person name="Futagami T."/>
            <person name="Toyoda A."/>
            <person name="Takaki Y."/>
            <person name="Nishi S."/>
            <person name="Hori S."/>
            <person name="Arai W."/>
            <person name="Tsubouchi T."/>
            <person name="Morono Y."/>
            <person name="Uchiyama I."/>
            <person name="Ito T."/>
            <person name="Fujiyama A."/>
            <person name="Inagaki F."/>
            <person name="Takami H."/>
        </authorList>
    </citation>
    <scope>NUCLEOTIDE SEQUENCE</scope>
    <source>
        <strain evidence="1">Expedition CK06-06</strain>
    </source>
</reference>
<feature type="non-terminal residue" evidence="1">
    <location>
        <position position="90"/>
    </location>
</feature>
<dbReference type="EMBL" id="BART01037697">
    <property type="protein sequence ID" value="GAH10131.1"/>
    <property type="molecule type" value="Genomic_DNA"/>
</dbReference>
<organism evidence="1">
    <name type="scientific">marine sediment metagenome</name>
    <dbReference type="NCBI Taxonomy" id="412755"/>
    <lineage>
        <taxon>unclassified sequences</taxon>
        <taxon>metagenomes</taxon>
        <taxon>ecological metagenomes</taxon>
    </lineage>
</organism>
<accession>X1CNX4</accession>
<proteinExistence type="predicted"/>
<protein>
    <submittedName>
        <fullName evidence="1">Uncharacterized protein</fullName>
    </submittedName>
</protein>
<comment type="caution">
    <text evidence="1">The sequence shown here is derived from an EMBL/GenBank/DDBJ whole genome shotgun (WGS) entry which is preliminary data.</text>
</comment>
<sequence>MSADKERVTKKEIHRRFERLSNSLRPSITSEQWLVRESVAVRIDYALNELRSAVDVGGMSDAVQEAIRRVLAESNVTSAEDGMPVWRLDP</sequence>
<gene>
    <name evidence="1" type="ORF">S01H4_62932</name>
</gene>